<dbReference type="Proteomes" id="UP000216057">
    <property type="component" value="Unassembled WGS sequence"/>
</dbReference>
<proteinExistence type="predicted"/>
<evidence type="ECO:0000313" key="5">
    <source>
        <dbReference type="Proteomes" id="UP000216057"/>
    </source>
</evidence>
<protein>
    <submittedName>
        <fullName evidence="4">ATPase AAA</fullName>
    </submittedName>
</protein>
<feature type="domain" description="AAA" evidence="2">
    <location>
        <begin position="40"/>
        <end position="150"/>
    </location>
</feature>
<sequence>MGKKGRNMAEQRASQVKPEGYRPRIVDEQIERYMRIFGAVEIAGTKWCGKTWSARQHAESITYVDRDNNLALAAADPSLMLLGERPHVIDEWQLAPAVWDEVRHQVDDEPGSKGQWILTGSSTPRDDQRPQHTGSGRIGRIRMSPMTLSETGDSTGEVSLAGLFAGEFAPTKAESSTTKLLDMVCRGGWPEAQSMPVSDAQVLIREYVRLTLSEGVPRQGKDSESARRLLNSLARNVGQSVTFATLRKDMYGAEENLDDFISARTVSEYVAMFERMFVIDPVPGWVPPARSPKRLQTKARRYFADPSIAAAVLGMGPAALLADWQTFGLMFENLCMRDLLVYARALPDIGVEPVRYYHDDSGLECDAIIELADGRWAGIEIKASQDKVDEAAANLNRLNAKLTESTGARTRPPEFLAVLIGVGDFAYRRNDGIYVIPITALGR</sequence>
<gene>
    <name evidence="4" type="ORF">BEUL_0234</name>
</gene>
<comment type="caution">
    <text evidence="4">The sequence shown here is derived from an EMBL/GenBank/DDBJ whole genome shotgun (WGS) entry which is preliminary data.</text>
</comment>
<evidence type="ECO:0000256" key="1">
    <source>
        <dbReference type="SAM" id="MobiDB-lite"/>
    </source>
</evidence>
<accession>A0A261GE05</accession>
<dbReference type="AlphaFoldDB" id="A0A261GE05"/>
<evidence type="ECO:0000259" key="3">
    <source>
        <dbReference type="Pfam" id="PF13635"/>
    </source>
</evidence>
<organism evidence="4 5">
    <name type="scientific">Bifidobacterium eulemuris</name>
    <dbReference type="NCBI Taxonomy" id="1765219"/>
    <lineage>
        <taxon>Bacteria</taxon>
        <taxon>Bacillati</taxon>
        <taxon>Actinomycetota</taxon>
        <taxon>Actinomycetes</taxon>
        <taxon>Bifidobacteriales</taxon>
        <taxon>Bifidobacteriaceae</taxon>
        <taxon>Bifidobacterium</taxon>
    </lineage>
</organism>
<reference evidence="4 5" key="1">
    <citation type="journal article" date="2017" name="BMC Genomics">
        <title>Comparative genomic and phylogenomic analyses of the Bifidobacteriaceae family.</title>
        <authorList>
            <person name="Lugli G.A."/>
            <person name="Milani C."/>
            <person name="Turroni F."/>
            <person name="Duranti S."/>
            <person name="Mancabelli L."/>
            <person name="Mangifesta M."/>
            <person name="Ferrario C."/>
            <person name="Modesto M."/>
            <person name="Mattarelli P."/>
            <person name="Jiri K."/>
            <person name="van Sinderen D."/>
            <person name="Ventura M."/>
        </authorList>
    </citation>
    <scope>NUCLEOTIDE SEQUENCE [LARGE SCALE GENOMIC DNA]</scope>
    <source>
        <strain evidence="4 5">DSM 100216</strain>
    </source>
</reference>
<dbReference type="InterPro" id="IPR025420">
    <property type="entry name" value="DUF4143"/>
</dbReference>
<dbReference type="EMBL" id="MWWZ01000003">
    <property type="protein sequence ID" value="OZG69493.1"/>
    <property type="molecule type" value="Genomic_DNA"/>
</dbReference>
<dbReference type="PANTHER" id="PTHR43566">
    <property type="entry name" value="CONSERVED PROTEIN"/>
    <property type="match status" value="1"/>
</dbReference>
<dbReference type="Pfam" id="PF13173">
    <property type="entry name" value="AAA_14"/>
    <property type="match status" value="1"/>
</dbReference>
<name>A0A261GE05_9BIFI</name>
<feature type="region of interest" description="Disordered" evidence="1">
    <location>
        <begin position="106"/>
        <end position="139"/>
    </location>
</feature>
<dbReference type="Pfam" id="PF13635">
    <property type="entry name" value="DUF4143"/>
    <property type="match status" value="1"/>
</dbReference>
<evidence type="ECO:0000313" key="4">
    <source>
        <dbReference type="EMBL" id="OZG69493.1"/>
    </source>
</evidence>
<dbReference type="PANTHER" id="PTHR43566:SF2">
    <property type="entry name" value="DUF4143 DOMAIN-CONTAINING PROTEIN"/>
    <property type="match status" value="1"/>
</dbReference>
<dbReference type="InterPro" id="IPR041682">
    <property type="entry name" value="AAA_14"/>
</dbReference>
<feature type="domain" description="DUF4143" evidence="3">
    <location>
        <begin position="220"/>
        <end position="384"/>
    </location>
</feature>
<evidence type="ECO:0000259" key="2">
    <source>
        <dbReference type="Pfam" id="PF13173"/>
    </source>
</evidence>